<dbReference type="Pfam" id="PF00364">
    <property type="entry name" value="Biotin_lipoyl"/>
    <property type="match status" value="1"/>
</dbReference>
<evidence type="ECO:0000313" key="12">
    <source>
        <dbReference type="EMBL" id="GFH46981.1"/>
    </source>
</evidence>
<evidence type="ECO:0000256" key="3">
    <source>
        <dbReference type="ARBA" id="ARBA00007317"/>
    </source>
</evidence>
<dbReference type="Gene3D" id="3.30.559.10">
    <property type="entry name" value="Chloramphenicol acetyltransferase-like domain"/>
    <property type="match status" value="1"/>
</dbReference>
<dbReference type="GO" id="GO:0031405">
    <property type="term" value="F:lipoic acid binding"/>
    <property type="evidence" value="ECO:0007669"/>
    <property type="project" value="TreeGrafter"/>
</dbReference>
<sequence>MFGVINSRIPSRGKVFCLKHMERQSLGINNNHPSIVVKAILTIPPSSYNWFESNFVTNLNSHCRYKSSLAHDDDDDVHYNEHDSKNSKETPFLLTDIGEGIHEVEIIDLYVTPGQQIRQFQNVCQVQSDKATVDITSRFDGVITEVCAVKGEMLKVGEPILYIKEDCEHEVPNLSEEVSSLNDSLEMNFDHELEKGSSQLSNRDADIESTKDKIKDRRNRIKILATPAVRKMIIENNIDLSTLNGTGKDGRVLKSDVLQVLKEIGKGGSQNEIRNISDFGSMNHQRNIGEGAANKVTIPIKGYNRIMVRAMESTLKVPHMVYSDEVDVSALKQCRDDLKPTAEDKGVSLSYLPFAIKACSLAMNEYPILNSSIDTETMTLTKHAQHDIGVAIDSPLGLVVPVVRNCEQKSILDIARDLQYLRQLADKGALTEKELNCPTFTMSNIGAIGGTVMSPVVLPPQVAIGAMGKIQRLPRFVGDSNEIVEAHLMNISWGGDHRVLDGGTLGRFSNVWKSYVEKPICMLCTMK</sequence>
<evidence type="ECO:0000256" key="2">
    <source>
        <dbReference type="ARBA" id="ARBA00004305"/>
    </source>
</evidence>
<dbReference type="FunFam" id="2.40.50.100:FF:000013">
    <property type="entry name" value="Dihydrolipoamide acetyltransferase component of pyruvate dehydrogenase complex"/>
    <property type="match status" value="1"/>
</dbReference>
<dbReference type="InterPro" id="IPR004167">
    <property type="entry name" value="PSBD"/>
</dbReference>
<comment type="subcellular location">
    <subcellularLocation>
        <location evidence="2">Mitochondrion matrix</location>
    </subcellularLocation>
</comment>
<comment type="similarity">
    <text evidence="3 9">Belongs to the 2-oxoacid dehydrogenase family.</text>
</comment>
<dbReference type="Gene3D" id="4.10.320.10">
    <property type="entry name" value="E3-binding domain"/>
    <property type="match status" value="1"/>
</dbReference>
<dbReference type="Pfam" id="PF00198">
    <property type="entry name" value="2-oxoacid_dh"/>
    <property type="match status" value="1"/>
</dbReference>
<keyword evidence="4 9" id="KW-0808">Transferase</keyword>
<dbReference type="FunFam" id="3.30.559.10:FF:000007">
    <property type="entry name" value="Dihydrolipoamide acetyltransferase component of pyruvate dehydrogenase complex"/>
    <property type="match status" value="1"/>
</dbReference>
<dbReference type="InterPro" id="IPR001078">
    <property type="entry name" value="2-oxoacid_DH_actylTfrase"/>
</dbReference>
<dbReference type="InterPro" id="IPR050743">
    <property type="entry name" value="2-oxoacid_DH_E2_comp"/>
</dbReference>
<accession>A0AAD3H1M4</accession>
<keyword evidence="8 9" id="KW-0012">Acyltransferase</keyword>
<evidence type="ECO:0000259" key="10">
    <source>
        <dbReference type="PROSITE" id="PS50968"/>
    </source>
</evidence>
<dbReference type="PROSITE" id="PS50968">
    <property type="entry name" value="BIOTINYL_LIPOYL"/>
    <property type="match status" value="1"/>
</dbReference>
<comment type="caution">
    <text evidence="12">The sequence shown here is derived from an EMBL/GenBank/DDBJ whole genome shotgun (WGS) entry which is preliminary data.</text>
</comment>
<dbReference type="SUPFAM" id="SSF51230">
    <property type="entry name" value="Single hybrid motif"/>
    <property type="match status" value="1"/>
</dbReference>
<dbReference type="InterPro" id="IPR036625">
    <property type="entry name" value="E3-bd_dom_sf"/>
</dbReference>
<dbReference type="Gene3D" id="2.40.50.100">
    <property type="match status" value="1"/>
</dbReference>
<comment type="cofactor">
    <cofactor evidence="1 9">
        <name>(R)-lipoate</name>
        <dbReference type="ChEBI" id="CHEBI:83088"/>
    </cofactor>
</comment>
<dbReference type="SUPFAM" id="SSF47005">
    <property type="entry name" value="Peripheral subunit-binding domain of 2-oxo acid dehydrogenase complex"/>
    <property type="match status" value="1"/>
</dbReference>
<dbReference type="Pfam" id="PF02817">
    <property type="entry name" value="E3_binding"/>
    <property type="match status" value="1"/>
</dbReference>
<name>A0AAD3H1M4_9STRA</name>
<dbReference type="PANTHER" id="PTHR43178:SF5">
    <property type="entry name" value="LIPOAMIDE ACYLTRANSFERASE COMPONENT OF BRANCHED-CHAIN ALPHA-KETO ACID DEHYDROGENASE COMPLEX, MITOCHONDRIAL"/>
    <property type="match status" value="1"/>
</dbReference>
<feature type="domain" description="Peripheral subunit-binding (PSBD)" evidence="11">
    <location>
        <begin position="224"/>
        <end position="261"/>
    </location>
</feature>
<keyword evidence="6" id="KW-0809">Transit peptide</keyword>
<organism evidence="12 13">
    <name type="scientific">Chaetoceros tenuissimus</name>
    <dbReference type="NCBI Taxonomy" id="426638"/>
    <lineage>
        <taxon>Eukaryota</taxon>
        <taxon>Sar</taxon>
        <taxon>Stramenopiles</taxon>
        <taxon>Ochrophyta</taxon>
        <taxon>Bacillariophyta</taxon>
        <taxon>Coscinodiscophyceae</taxon>
        <taxon>Chaetocerotophycidae</taxon>
        <taxon>Chaetocerotales</taxon>
        <taxon>Chaetocerotaceae</taxon>
        <taxon>Chaetoceros</taxon>
    </lineage>
</organism>
<dbReference type="Proteomes" id="UP001054902">
    <property type="component" value="Unassembled WGS sequence"/>
</dbReference>
<protein>
    <recommendedName>
        <fullName evidence="9">Dihydrolipoamide acetyltransferase component of pyruvate dehydrogenase complex</fullName>
        <ecNumber evidence="9">2.3.1.-</ecNumber>
    </recommendedName>
</protein>
<dbReference type="PANTHER" id="PTHR43178">
    <property type="entry name" value="DIHYDROLIPOAMIDE ACETYLTRANSFERASE COMPONENT OF PYRUVATE DEHYDROGENASE COMPLEX"/>
    <property type="match status" value="1"/>
</dbReference>
<dbReference type="AlphaFoldDB" id="A0AAD3H1M4"/>
<dbReference type="InterPro" id="IPR011053">
    <property type="entry name" value="Single_hybrid_motif"/>
</dbReference>
<dbReference type="GO" id="GO:0005759">
    <property type="term" value="C:mitochondrial matrix"/>
    <property type="evidence" value="ECO:0007669"/>
    <property type="project" value="UniProtKB-SubCell"/>
</dbReference>
<dbReference type="PROSITE" id="PS00189">
    <property type="entry name" value="LIPOYL"/>
    <property type="match status" value="1"/>
</dbReference>
<evidence type="ECO:0000256" key="6">
    <source>
        <dbReference type="ARBA" id="ARBA00022946"/>
    </source>
</evidence>
<keyword evidence="7" id="KW-0496">Mitochondrion</keyword>
<dbReference type="CDD" id="cd06849">
    <property type="entry name" value="lipoyl_domain"/>
    <property type="match status" value="1"/>
</dbReference>
<keyword evidence="5 9" id="KW-0450">Lipoyl</keyword>
<gene>
    <name evidence="12" type="ORF">CTEN210_03456</name>
</gene>
<dbReference type="InterPro" id="IPR000089">
    <property type="entry name" value="Biotin_lipoyl"/>
</dbReference>
<evidence type="ECO:0000256" key="1">
    <source>
        <dbReference type="ARBA" id="ARBA00001938"/>
    </source>
</evidence>
<evidence type="ECO:0000256" key="8">
    <source>
        <dbReference type="ARBA" id="ARBA00023315"/>
    </source>
</evidence>
<evidence type="ECO:0000256" key="7">
    <source>
        <dbReference type="ARBA" id="ARBA00023128"/>
    </source>
</evidence>
<dbReference type="InterPro" id="IPR023213">
    <property type="entry name" value="CAT-like_dom_sf"/>
</dbReference>
<keyword evidence="13" id="KW-1185">Reference proteome</keyword>
<feature type="domain" description="Lipoyl-binding" evidence="10">
    <location>
        <begin position="89"/>
        <end position="164"/>
    </location>
</feature>
<dbReference type="InterPro" id="IPR003016">
    <property type="entry name" value="2-oxoA_DH_lipoyl-BS"/>
</dbReference>
<evidence type="ECO:0000256" key="4">
    <source>
        <dbReference type="ARBA" id="ARBA00022679"/>
    </source>
</evidence>
<dbReference type="EC" id="2.3.1.-" evidence="9"/>
<reference evidence="12 13" key="1">
    <citation type="journal article" date="2021" name="Sci. Rep.">
        <title>The genome of the diatom Chaetoceros tenuissimus carries an ancient integrated fragment of an extant virus.</title>
        <authorList>
            <person name="Hongo Y."/>
            <person name="Kimura K."/>
            <person name="Takaki Y."/>
            <person name="Yoshida Y."/>
            <person name="Baba S."/>
            <person name="Kobayashi G."/>
            <person name="Nagasaki K."/>
            <person name="Hano T."/>
            <person name="Tomaru Y."/>
        </authorList>
    </citation>
    <scope>NUCLEOTIDE SEQUENCE [LARGE SCALE GENOMIC DNA]</scope>
    <source>
        <strain evidence="12 13">NIES-3715</strain>
    </source>
</reference>
<dbReference type="EMBL" id="BLLK01000022">
    <property type="protein sequence ID" value="GFH46981.1"/>
    <property type="molecule type" value="Genomic_DNA"/>
</dbReference>
<evidence type="ECO:0000256" key="5">
    <source>
        <dbReference type="ARBA" id="ARBA00022823"/>
    </source>
</evidence>
<proteinExistence type="inferred from homology"/>
<dbReference type="SUPFAM" id="SSF52777">
    <property type="entry name" value="CoA-dependent acyltransferases"/>
    <property type="match status" value="1"/>
</dbReference>
<evidence type="ECO:0000256" key="9">
    <source>
        <dbReference type="RuleBase" id="RU003423"/>
    </source>
</evidence>
<evidence type="ECO:0000259" key="11">
    <source>
        <dbReference type="PROSITE" id="PS51826"/>
    </source>
</evidence>
<dbReference type="GO" id="GO:0016407">
    <property type="term" value="F:acetyltransferase activity"/>
    <property type="evidence" value="ECO:0007669"/>
    <property type="project" value="TreeGrafter"/>
</dbReference>
<dbReference type="PROSITE" id="PS51826">
    <property type="entry name" value="PSBD"/>
    <property type="match status" value="1"/>
</dbReference>
<evidence type="ECO:0000313" key="13">
    <source>
        <dbReference type="Proteomes" id="UP001054902"/>
    </source>
</evidence>